<evidence type="ECO:0000259" key="2">
    <source>
        <dbReference type="PROSITE" id="PS50093"/>
    </source>
</evidence>
<dbReference type="SUPFAM" id="SSF63825">
    <property type="entry name" value="YWTD domain"/>
    <property type="match status" value="1"/>
</dbReference>
<dbReference type="SMART" id="SM00135">
    <property type="entry name" value="LY"/>
    <property type="match status" value="4"/>
</dbReference>
<dbReference type="InterPro" id="IPR022409">
    <property type="entry name" value="PKD/Chitinase_dom"/>
</dbReference>
<dbReference type="InterPro" id="IPR000601">
    <property type="entry name" value="PKD_dom"/>
</dbReference>
<dbReference type="Gene3D" id="2.60.40.10">
    <property type="entry name" value="Immunoglobulins"/>
    <property type="match status" value="1"/>
</dbReference>
<evidence type="ECO:0000256" key="1">
    <source>
        <dbReference type="SAM" id="SignalP"/>
    </source>
</evidence>
<gene>
    <name evidence="3" type="ORF">ACFS6H_10650</name>
</gene>
<dbReference type="PROSITE" id="PS51120">
    <property type="entry name" value="LDLRB"/>
    <property type="match status" value="1"/>
</dbReference>
<protein>
    <submittedName>
        <fullName evidence="3">PKD domain-containing protein</fullName>
    </submittedName>
</protein>
<dbReference type="SMART" id="SM00089">
    <property type="entry name" value="PKD"/>
    <property type="match status" value="1"/>
</dbReference>
<feature type="chain" id="PRO_5046676714" evidence="1">
    <location>
        <begin position="20"/>
        <end position="373"/>
    </location>
</feature>
<name>A0ABW6A5L0_9BACT</name>
<dbReference type="InterPro" id="IPR050778">
    <property type="entry name" value="Cueball_EGF_LRP_Nidogen"/>
</dbReference>
<dbReference type="InterPro" id="IPR013783">
    <property type="entry name" value="Ig-like_fold"/>
</dbReference>
<proteinExistence type="predicted"/>
<dbReference type="InterPro" id="IPR000033">
    <property type="entry name" value="LDLR_classB_rpt"/>
</dbReference>
<keyword evidence="1" id="KW-0732">Signal</keyword>
<organism evidence="3 4">
    <name type="scientific">Terrimonas rubra</name>
    <dbReference type="NCBI Taxonomy" id="1035890"/>
    <lineage>
        <taxon>Bacteria</taxon>
        <taxon>Pseudomonadati</taxon>
        <taxon>Bacteroidota</taxon>
        <taxon>Chitinophagia</taxon>
        <taxon>Chitinophagales</taxon>
        <taxon>Chitinophagaceae</taxon>
        <taxon>Terrimonas</taxon>
    </lineage>
</organism>
<dbReference type="InterPro" id="IPR011042">
    <property type="entry name" value="6-blade_b-propeller_TolB-like"/>
</dbReference>
<accession>A0ABW6A5L0</accession>
<comment type="caution">
    <text evidence="3">The sequence shown here is derived from an EMBL/GenBank/DDBJ whole genome shotgun (WGS) entry which is preliminary data.</text>
</comment>
<reference evidence="4" key="1">
    <citation type="journal article" date="2019" name="Int. J. Syst. Evol. Microbiol.">
        <title>The Global Catalogue of Microorganisms (GCM) 10K type strain sequencing project: providing services to taxonomists for standard genome sequencing and annotation.</title>
        <authorList>
            <consortium name="The Broad Institute Genomics Platform"/>
            <consortium name="The Broad Institute Genome Sequencing Center for Infectious Disease"/>
            <person name="Wu L."/>
            <person name="Ma J."/>
        </authorList>
    </citation>
    <scope>NUCLEOTIDE SEQUENCE [LARGE SCALE GENOMIC DNA]</scope>
    <source>
        <strain evidence="4">KCTC 23299</strain>
    </source>
</reference>
<evidence type="ECO:0000313" key="3">
    <source>
        <dbReference type="EMBL" id="MFD2920171.1"/>
    </source>
</evidence>
<sequence length="373" mass="40383">MMTIVKRLFPALMLLLAIATGCKKDSYNFKDLAPTVKSFYTITSTGFEMGDEIQFKNESLNAETYTWDFGDGTTSTEANPKKVYPDAGVYSVVLKAVGAGGTGTFSKDVTIIDPNAPAPGREALYFMEYGVDLIKKMAVAPGSVPVQIADISGKTGLGIAYDAVDDQLYYTNEDAGSIVRMDIDGTNATTIASGADAPYGIAVNSVAKKVYWSDGENISTVNFDGTNETTDFITVTGADFTGVAYSAKSNKIYFYDFNAENLHIANADGTNAQILIPDIFGYAIFIDDVNSKIYYDDRGKQAIMKANLDGTNIQEVVKLGSSLRVAGIGIDYTAGKLYWTDRTNNVIRRANLNGSSPENFLTGVSSPRYFFIR</sequence>
<evidence type="ECO:0000313" key="4">
    <source>
        <dbReference type="Proteomes" id="UP001597511"/>
    </source>
</evidence>
<dbReference type="InterPro" id="IPR035986">
    <property type="entry name" value="PKD_dom_sf"/>
</dbReference>
<dbReference type="SUPFAM" id="SSF49299">
    <property type="entry name" value="PKD domain"/>
    <property type="match status" value="1"/>
</dbReference>
<dbReference type="Gene3D" id="2.120.10.30">
    <property type="entry name" value="TolB, C-terminal domain"/>
    <property type="match status" value="2"/>
</dbReference>
<dbReference type="PROSITE" id="PS51257">
    <property type="entry name" value="PROKAR_LIPOPROTEIN"/>
    <property type="match status" value="1"/>
</dbReference>
<dbReference type="EMBL" id="JBHUOZ010000003">
    <property type="protein sequence ID" value="MFD2920171.1"/>
    <property type="molecule type" value="Genomic_DNA"/>
</dbReference>
<dbReference type="RefSeq" id="WP_386098134.1">
    <property type="nucleotide sequence ID" value="NZ_JBHUOZ010000003.1"/>
</dbReference>
<dbReference type="CDD" id="cd00146">
    <property type="entry name" value="PKD"/>
    <property type="match status" value="1"/>
</dbReference>
<feature type="domain" description="PKD" evidence="2">
    <location>
        <begin position="64"/>
        <end position="118"/>
    </location>
</feature>
<dbReference type="PROSITE" id="PS50093">
    <property type="entry name" value="PKD"/>
    <property type="match status" value="1"/>
</dbReference>
<keyword evidence="4" id="KW-1185">Reference proteome</keyword>
<dbReference type="PANTHER" id="PTHR46513">
    <property type="entry name" value="VITELLOGENIN RECEPTOR-LIKE PROTEIN-RELATED-RELATED"/>
    <property type="match status" value="1"/>
</dbReference>
<dbReference type="Proteomes" id="UP001597511">
    <property type="component" value="Unassembled WGS sequence"/>
</dbReference>
<dbReference type="Pfam" id="PF18911">
    <property type="entry name" value="PKD_4"/>
    <property type="match status" value="1"/>
</dbReference>
<feature type="signal peptide" evidence="1">
    <location>
        <begin position="1"/>
        <end position="19"/>
    </location>
</feature>